<accession>X1N216</accession>
<name>X1N216_9ZZZZ</name>
<dbReference type="EMBL" id="BARV01013597">
    <property type="protein sequence ID" value="GAI24316.1"/>
    <property type="molecule type" value="Genomic_DNA"/>
</dbReference>
<sequence>VENNPKRFCQLVLHYREKQPSDRFGFKSKDFGNIYNLAEFKKLAEKFMRDKAISKSEKETLENFIESIA</sequence>
<dbReference type="AlphaFoldDB" id="X1N216"/>
<organism evidence="1">
    <name type="scientific">marine sediment metagenome</name>
    <dbReference type="NCBI Taxonomy" id="412755"/>
    <lineage>
        <taxon>unclassified sequences</taxon>
        <taxon>metagenomes</taxon>
        <taxon>ecological metagenomes</taxon>
    </lineage>
</organism>
<protein>
    <submittedName>
        <fullName evidence="1">Uncharacterized protein</fullName>
    </submittedName>
</protein>
<proteinExistence type="predicted"/>
<reference evidence="1" key="1">
    <citation type="journal article" date="2014" name="Front. Microbiol.">
        <title>High frequency of phylogenetically diverse reductive dehalogenase-homologous genes in deep subseafloor sedimentary metagenomes.</title>
        <authorList>
            <person name="Kawai M."/>
            <person name="Futagami T."/>
            <person name="Toyoda A."/>
            <person name="Takaki Y."/>
            <person name="Nishi S."/>
            <person name="Hori S."/>
            <person name="Arai W."/>
            <person name="Tsubouchi T."/>
            <person name="Morono Y."/>
            <person name="Uchiyama I."/>
            <person name="Ito T."/>
            <person name="Fujiyama A."/>
            <person name="Inagaki F."/>
            <person name="Takami H."/>
        </authorList>
    </citation>
    <scope>NUCLEOTIDE SEQUENCE</scope>
    <source>
        <strain evidence="1">Expedition CK06-06</strain>
    </source>
</reference>
<comment type="caution">
    <text evidence="1">The sequence shown here is derived from an EMBL/GenBank/DDBJ whole genome shotgun (WGS) entry which is preliminary data.</text>
</comment>
<feature type="non-terminal residue" evidence="1">
    <location>
        <position position="1"/>
    </location>
</feature>
<gene>
    <name evidence="1" type="ORF">S06H3_24444</name>
</gene>
<evidence type="ECO:0000313" key="1">
    <source>
        <dbReference type="EMBL" id="GAI24316.1"/>
    </source>
</evidence>